<dbReference type="EMBL" id="JBAFUR010000011">
    <property type="protein sequence ID" value="MFG1255431.1"/>
    <property type="molecule type" value="Genomic_DNA"/>
</dbReference>
<evidence type="ECO:0000313" key="3">
    <source>
        <dbReference type="Proteomes" id="UP001604043"/>
    </source>
</evidence>
<dbReference type="NCBIfam" id="TIGR03114">
    <property type="entry name" value="cas8u_csf1"/>
    <property type="match status" value="1"/>
</dbReference>
<dbReference type="RefSeq" id="WP_394010417.1">
    <property type="nucleotide sequence ID" value="NZ_JBAFUR010000011.1"/>
</dbReference>
<feature type="region of interest" description="Disordered" evidence="1">
    <location>
        <begin position="255"/>
        <end position="277"/>
    </location>
</feature>
<name>A0ABW6ZNK7_9HYPH</name>
<gene>
    <name evidence="2" type="primary">csf1</name>
    <name evidence="2" type="ORF">V5F30_24685</name>
</gene>
<dbReference type="Proteomes" id="UP001604043">
    <property type="component" value="Unassembled WGS sequence"/>
</dbReference>
<protein>
    <submittedName>
        <fullName evidence="2">Type IV CRISPR-associated protein Csf1</fullName>
    </submittedName>
</protein>
<organism evidence="2 3">
    <name type="scientific">Xanthobacter aminoxidans</name>
    <dbReference type="NCBI Taxonomy" id="186280"/>
    <lineage>
        <taxon>Bacteria</taxon>
        <taxon>Pseudomonadati</taxon>
        <taxon>Pseudomonadota</taxon>
        <taxon>Alphaproteobacteria</taxon>
        <taxon>Hyphomicrobiales</taxon>
        <taxon>Xanthobacteraceae</taxon>
        <taxon>Xanthobacter</taxon>
    </lineage>
</organism>
<reference evidence="2 3" key="1">
    <citation type="submission" date="2024-02" db="EMBL/GenBank/DDBJ databases">
        <title>Expansion and revision of Xanthobacter and proposal of Roseixanthobacter gen. nov.</title>
        <authorList>
            <person name="Soltysiak M.P.M."/>
            <person name="Jalihal A."/>
            <person name="Ory A."/>
            <person name="Chrisophersen C."/>
            <person name="Lee A.D."/>
            <person name="Boulton J."/>
            <person name="Springer M."/>
        </authorList>
    </citation>
    <scope>NUCLEOTIDE SEQUENCE [LARGE SCALE GENOMIC DNA]</scope>
    <source>
        <strain evidence="2 3">CB5</strain>
    </source>
</reference>
<evidence type="ECO:0000256" key="1">
    <source>
        <dbReference type="SAM" id="MobiDB-lite"/>
    </source>
</evidence>
<evidence type="ECO:0000313" key="2">
    <source>
        <dbReference type="EMBL" id="MFG1255431.1"/>
    </source>
</evidence>
<comment type="caution">
    <text evidence="2">The sequence shown here is derived from an EMBL/GenBank/DDBJ whole genome shotgun (WGS) entry which is preliminary data.</text>
</comment>
<feature type="region of interest" description="Disordered" evidence="1">
    <location>
        <begin position="180"/>
        <end position="208"/>
    </location>
</feature>
<proteinExistence type="predicted"/>
<keyword evidence="3" id="KW-1185">Reference proteome</keyword>
<dbReference type="InterPro" id="IPR017545">
    <property type="entry name" value="CRISPR-assoc_prot_Csf1"/>
</dbReference>
<accession>A0ABW6ZNK7</accession>
<sequence length="277" mass="29341">MIYPSDIALAGGGLSAVGSPWNDASVCACCGKPIAAGDLAVPSPFGPTFTDDLSLAARSGVVCGACAVLLGAGALKLFQKAVVTRDGIFPLAKDAHRAWLFLTPPEPPFVAVVSTTMQQHLIWRTPVTVSKDLLIVRLGQRIMRIRRPVLLAAIEWCEQAGVAFQVAVAAQSAAQAASSAAEVPAGGKRPRKPTKAQQAAELAPPHPFVELDREASSLRHGVIRSDMEAVPEARPYLARLRALNPGELWALASLVKRNRPTPEQPPNIAGTQEEDDQ</sequence>